<feature type="non-terminal residue" evidence="2">
    <location>
        <position position="194"/>
    </location>
</feature>
<protein>
    <submittedName>
        <fullName evidence="2">Uncharacterized protein</fullName>
    </submittedName>
</protein>
<feature type="region of interest" description="Disordered" evidence="1">
    <location>
        <begin position="75"/>
        <end position="96"/>
    </location>
</feature>
<feature type="region of interest" description="Disordered" evidence="1">
    <location>
        <begin position="162"/>
        <end position="194"/>
    </location>
</feature>
<organism evidence="2 3">
    <name type="scientific">Tanacetum coccineum</name>
    <dbReference type="NCBI Taxonomy" id="301880"/>
    <lineage>
        <taxon>Eukaryota</taxon>
        <taxon>Viridiplantae</taxon>
        <taxon>Streptophyta</taxon>
        <taxon>Embryophyta</taxon>
        <taxon>Tracheophyta</taxon>
        <taxon>Spermatophyta</taxon>
        <taxon>Magnoliopsida</taxon>
        <taxon>eudicotyledons</taxon>
        <taxon>Gunneridae</taxon>
        <taxon>Pentapetalae</taxon>
        <taxon>asterids</taxon>
        <taxon>campanulids</taxon>
        <taxon>Asterales</taxon>
        <taxon>Asteraceae</taxon>
        <taxon>Asteroideae</taxon>
        <taxon>Anthemideae</taxon>
        <taxon>Anthemidinae</taxon>
        <taxon>Tanacetum</taxon>
    </lineage>
</organism>
<dbReference type="Proteomes" id="UP001151760">
    <property type="component" value="Unassembled WGS sequence"/>
</dbReference>
<sequence>MDSRQHIIANEAKLEKLKYAAKGERKPTFGMPIPEAILSSEIKQSQVYAAYITKYPHAQIAPKLGIGKGLMRKGVVPKPKNKKDAAPKRSKTITDDNNIFSDLNKAIEYAKQVNKEVDEGCKHLKIKFKAQEQQSPEAQLLLNMKQQGKASKIQAIQEEIMRKDKGEGSGAALESLDNNSSSNDSSESADDDKT</sequence>
<name>A0ABQ5B6Q1_9ASTR</name>
<dbReference type="EMBL" id="BQNB010012910">
    <property type="protein sequence ID" value="GJT09478.1"/>
    <property type="molecule type" value="Genomic_DNA"/>
</dbReference>
<evidence type="ECO:0000313" key="2">
    <source>
        <dbReference type="EMBL" id="GJT09478.1"/>
    </source>
</evidence>
<reference evidence="2" key="2">
    <citation type="submission" date="2022-01" db="EMBL/GenBank/DDBJ databases">
        <authorList>
            <person name="Yamashiro T."/>
            <person name="Shiraishi A."/>
            <person name="Satake H."/>
            <person name="Nakayama K."/>
        </authorList>
    </citation>
    <scope>NUCLEOTIDE SEQUENCE</scope>
</reference>
<evidence type="ECO:0000256" key="1">
    <source>
        <dbReference type="SAM" id="MobiDB-lite"/>
    </source>
</evidence>
<accession>A0ABQ5B6Q1</accession>
<evidence type="ECO:0000313" key="3">
    <source>
        <dbReference type="Proteomes" id="UP001151760"/>
    </source>
</evidence>
<reference evidence="2" key="1">
    <citation type="journal article" date="2022" name="Int. J. Mol. Sci.">
        <title>Draft Genome of Tanacetum Coccineum: Genomic Comparison of Closely Related Tanacetum-Family Plants.</title>
        <authorList>
            <person name="Yamashiro T."/>
            <person name="Shiraishi A."/>
            <person name="Nakayama K."/>
            <person name="Satake H."/>
        </authorList>
    </citation>
    <scope>NUCLEOTIDE SEQUENCE</scope>
</reference>
<proteinExistence type="predicted"/>
<comment type="caution">
    <text evidence="2">The sequence shown here is derived from an EMBL/GenBank/DDBJ whole genome shotgun (WGS) entry which is preliminary data.</text>
</comment>
<gene>
    <name evidence="2" type="ORF">Tco_0856520</name>
</gene>
<feature type="compositionally biased region" description="Low complexity" evidence="1">
    <location>
        <begin position="171"/>
        <end position="186"/>
    </location>
</feature>
<keyword evidence="3" id="KW-1185">Reference proteome</keyword>